<reference evidence="12 13" key="1">
    <citation type="journal article" date="2019" name="Int. J. Syst. Evol. Microbiol.">
        <title>The Global Catalogue of Microorganisms (GCM) 10K type strain sequencing project: providing services to taxonomists for standard genome sequencing and annotation.</title>
        <authorList>
            <consortium name="The Broad Institute Genomics Platform"/>
            <consortium name="The Broad Institute Genome Sequencing Center for Infectious Disease"/>
            <person name="Wu L."/>
            <person name="Ma J."/>
        </authorList>
    </citation>
    <scope>NUCLEOTIDE SEQUENCE [LARGE SCALE GENOMIC DNA]</scope>
    <source>
        <strain evidence="12 13">JCM 12140</strain>
    </source>
</reference>
<evidence type="ECO:0000256" key="7">
    <source>
        <dbReference type="ARBA" id="ARBA00034617"/>
    </source>
</evidence>
<evidence type="ECO:0000313" key="13">
    <source>
        <dbReference type="Proteomes" id="UP001501742"/>
    </source>
</evidence>
<dbReference type="InterPro" id="IPR027417">
    <property type="entry name" value="P-loop_NTPase"/>
</dbReference>
<dbReference type="SMART" id="SM00487">
    <property type="entry name" value="DEXDc"/>
    <property type="match status" value="1"/>
</dbReference>
<dbReference type="PROSITE" id="PS51192">
    <property type="entry name" value="HELICASE_ATP_BIND_1"/>
    <property type="match status" value="1"/>
</dbReference>
<evidence type="ECO:0000256" key="8">
    <source>
        <dbReference type="ARBA" id="ARBA00034808"/>
    </source>
</evidence>
<evidence type="ECO:0000256" key="6">
    <source>
        <dbReference type="ARBA" id="ARBA00023235"/>
    </source>
</evidence>
<keyword evidence="13" id="KW-1185">Reference proteome</keyword>
<accession>A0ABN1ZE83</accession>
<dbReference type="Pfam" id="PF13625">
    <property type="entry name" value="Helicase_C_3"/>
    <property type="match status" value="1"/>
</dbReference>
<dbReference type="InterPro" id="IPR001650">
    <property type="entry name" value="Helicase_C-like"/>
</dbReference>
<evidence type="ECO:0000313" key="12">
    <source>
        <dbReference type="EMBL" id="GAA1493595.1"/>
    </source>
</evidence>
<comment type="caution">
    <text evidence="12">The sequence shown here is derived from an EMBL/GenBank/DDBJ whole genome shotgun (WGS) entry which is preliminary data.</text>
</comment>
<evidence type="ECO:0000256" key="3">
    <source>
        <dbReference type="ARBA" id="ARBA00022801"/>
    </source>
</evidence>
<dbReference type="InterPro" id="IPR050615">
    <property type="entry name" value="ATP-dep_DNA_Helicase"/>
</dbReference>
<protein>
    <recommendedName>
        <fullName evidence="8">DNA 3'-5' helicase</fullName>
        <ecNumber evidence="8">5.6.2.4</ecNumber>
    </recommendedName>
</protein>
<evidence type="ECO:0000256" key="4">
    <source>
        <dbReference type="ARBA" id="ARBA00022806"/>
    </source>
</evidence>
<comment type="similarity">
    <text evidence="1">Belongs to the helicase family. RAD25/XPB subfamily.</text>
</comment>
<dbReference type="Pfam" id="PF04851">
    <property type="entry name" value="ResIII"/>
    <property type="match status" value="1"/>
</dbReference>
<dbReference type="InterPro" id="IPR032438">
    <property type="entry name" value="ERCC3_RAD25_C"/>
</dbReference>
<dbReference type="InterPro" id="IPR032830">
    <property type="entry name" value="XPB/Ssl2_N"/>
</dbReference>
<evidence type="ECO:0000259" key="11">
    <source>
        <dbReference type="PROSITE" id="PS51194"/>
    </source>
</evidence>
<organism evidence="12 13">
    <name type="scientific">Curtobacterium herbarum</name>
    <dbReference type="NCBI Taxonomy" id="150122"/>
    <lineage>
        <taxon>Bacteria</taxon>
        <taxon>Bacillati</taxon>
        <taxon>Actinomycetota</taxon>
        <taxon>Actinomycetes</taxon>
        <taxon>Micrococcales</taxon>
        <taxon>Microbacteriaceae</taxon>
        <taxon>Curtobacterium</taxon>
    </lineage>
</organism>
<feature type="domain" description="Helicase ATP-binding" evidence="10">
    <location>
        <begin position="206"/>
        <end position="360"/>
    </location>
</feature>
<keyword evidence="2" id="KW-0547">Nucleotide-binding</keyword>
<dbReference type="InterPro" id="IPR014001">
    <property type="entry name" value="Helicase_ATP-bd"/>
</dbReference>
<dbReference type="InterPro" id="IPR006935">
    <property type="entry name" value="Helicase/UvrB_N"/>
</dbReference>
<sequence length="565" mass="62670">MNGPLIVQSDRTVLLEVAHPQAEDARHALAVFAELERAPEHVHTYRITRLGLWNARAAGHDAASMIDTLERFAKFPVPQSVTVDIEDTVSRYGRLVIRREEREDAPVIANSPGEELEQQPALVLTASDPAVLAEVVRSKRIQPLLGERRSEHAVELQAWARGQVKQELVKIGWPAEDLAGYTPGQPHQIDLDTSDWDLRPYQHEAVDSFFQQGSGVVVLPCGAGKTLVGAGAMATVKATTLILVTNTVSARQWRTELLRRTTLTEAEIGEYSGSVKEIRPVTIATYQILTARRKGVYTHLSLLDALDWGLVVYDEVHLLPAPVFKLTADLQARRRLGLTATLVREDGREGDVFSLIGPKRYDAPWKEIEAQGYISPAECYEVRIDLSHEDRLEYAASSDDERYRLAATSPAKTPVVRDLIEKHRGEQILVIGQYIDQLDELAASLDAAEITGATPVDERERLYQAFREGTIDVLVVSKVANFSVDLPDATVAIQVSGSFGSRQEEAQRLGRLLRPNKDGVPASFYTLVTRDTVDQDFAQNRQRFLAEQGYSYTILDADQLAAPVA</sequence>
<keyword evidence="5" id="KW-0067">ATP-binding</keyword>
<gene>
    <name evidence="12" type="ORF">GCM10009627_19410</name>
</gene>
<name>A0ABN1ZE83_9MICO</name>
<dbReference type="SMART" id="SM00490">
    <property type="entry name" value="HELICc"/>
    <property type="match status" value="1"/>
</dbReference>
<evidence type="ECO:0000256" key="1">
    <source>
        <dbReference type="ARBA" id="ARBA00006637"/>
    </source>
</evidence>
<comment type="catalytic activity">
    <reaction evidence="7">
        <text>Couples ATP hydrolysis with the unwinding of duplex DNA by translocating in the 3'-5' direction.</text>
        <dbReference type="EC" id="5.6.2.4"/>
    </reaction>
</comment>
<dbReference type="CDD" id="cd18789">
    <property type="entry name" value="SF2_C_XPB"/>
    <property type="match status" value="1"/>
</dbReference>
<keyword evidence="4 12" id="KW-0347">Helicase</keyword>
<keyword evidence="6" id="KW-0413">Isomerase</keyword>
<dbReference type="SUPFAM" id="SSF52540">
    <property type="entry name" value="P-loop containing nucleoside triphosphate hydrolases"/>
    <property type="match status" value="1"/>
</dbReference>
<dbReference type="GO" id="GO:0004386">
    <property type="term" value="F:helicase activity"/>
    <property type="evidence" value="ECO:0007669"/>
    <property type="project" value="UniProtKB-KW"/>
</dbReference>
<dbReference type="Gene3D" id="3.40.50.300">
    <property type="entry name" value="P-loop containing nucleotide triphosphate hydrolases"/>
    <property type="match status" value="2"/>
</dbReference>
<dbReference type="Proteomes" id="UP001501742">
    <property type="component" value="Unassembled WGS sequence"/>
</dbReference>
<dbReference type="PRINTS" id="PR00851">
    <property type="entry name" value="XRODRMPGMNTB"/>
</dbReference>
<dbReference type="EMBL" id="BAAAJX010000008">
    <property type="protein sequence ID" value="GAA1493595.1"/>
    <property type="molecule type" value="Genomic_DNA"/>
</dbReference>
<dbReference type="PROSITE" id="PS51194">
    <property type="entry name" value="HELICASE_CTER"/>
    <property type="match status" value="1"/>
</dbReference>
<evidence type="ECO:0000256" key="2">
    <source>
        <dbReference type="ARBA" id="ARBA00022741"/>
    </source>
</evidence>
<keyword evidence="3" id="KW-0378">Hydrolase</keyword>
<evidence type="ECO:0000256" key="9">
    <source>
        <dbReference type="ARBA" id="ARBA00048988"/>
    </source>
</evidence>
<dbReference type="NCBIfam" id="NF045503">
    <property type="entry name" value="repair_heli_XPB"/>
    <property type="match status" value="1"/>
</dbReference>
<dbReference type="EC" id="5.6.2.4" evidence="8"/>
<feature type="domain" description="Helicase C-terminal" evidence="11">
    <location>
        <begin position="415"/>
        <end position="565"/>
    </location>
</feature>
<proteinExistence type="inferred from homology"/>
<evidence type="ECO:0000259" key="10">
    <source>
        <dbReference type="PROSITE" id="PS51192"/>
    </source>
</evidence>
<dbReference type="PANTHER" id="PTHR11274:SF0">
    <property type="entry name" value="GENERAL TRANSCRIPTION AND DNA REPAIR FACTOR IIH HELICASE SUBUNIT XPB"/>
    <property type="match status" value="1"/>
</dbReference>
<dbReference type="RefSeq" id="WP_204606886.1">
    <property type="nucleotide sequence ID" value="NZ_BAAAJX010000008.1"/>
</dbReference>
<dbReference type="Pfam" id="PF16203">
    <property type="entry name" value="ERCC3_RAD25_C"/>
    <property type="match status" value="1"/>
</dbReference>
<comment type="catalytic activity">
    <reaction evidence="9">
        <text>ATP + H2O = ADP + phosphate + H(+)</text>
        <dbReference type="Rhea" id="RHEA:13065"/>
        <dbReference type="ChEBI" id="CHEBI:15377"/>
        <dbReference type="ChEBI" id="CHEBI:15378"/>
        <dbReference type="ChEBI" id="CHEBI:30616"/>
        <dbReference type="ChEBI" id="CHEBI:43474"/>
        <dbReference type="ChEBI" id="CHEBI:456216"/>
        <dbReference type="EC" id="5.6.2.4"/>
    </reaction>
</comment>
<evidence type="ECO:0000256" key="5">
    <source>
        <dbReference type="ARBA" id="ARBA00022840"/>
    </source>
</evidence>
<dbReference type="PANTHER" id="PTHR11274">
    <property type="entry name" value="RAD25/XP-B DNA REPAIR HELICASE"/>
    <property type="match status" value="1"/>
</dbReference>